<dbReference type="RefSeq" id="WP_339968518.1">
    <property type="nucleotide sequence ID" value="NZ_JBBHJY010000008.1"/>
</dbReference>
<evidence type="ECO:0008006" key="3">
    <source>
        <dbReference type="Google" id="ProtNLM"/>
    </source>
</evidence>
<gene>
    <name evidence="1" type="ORF">WG900_15680</name>
</gene>
<comment type="caution">
    <text evidence="1">The sequence shown here is derived from an EMBL/GenBank/DDBJ whole genome shotgun (WGS) entry which is preliminary data.</text>
</comment>
<sequence>MVRSLSLTHAVLCGLGITFGAGIYVLVGVAVAGLVSSLLLMAFALID</sequence>
<evidence type="ECO:0000313" key="1">
    <source>
        <dbReference type="EMBL" id="MEJ6011360.1"/>
    </source>
</evidence>
<accession>A0ABU8SC48</accession>
<evidence type="ECO:0000313" key="2">
    <source>
        <dbReference type="Proteomes" id="UP001379235"/>
    </source>
</evidence>
<dbReference type="Proteomes" id="UP001379235">
    <property type="component" value="Unassembled WGS sequence"/>
</dbReference>
<organism evidence="1 2">
    <name type="scientific">Novosphingobium aquae</name>
    <dbReference type="NCBI Taxonomy" id="3133435"/>
    <lineage>
        <taxon>Bacteria</taxon>
        <taxon>Pseudomonadati</taxon>
        <taxon>Pseudomonadota</taxon>
        <taxon>Alphaproteobacteria</taxon>
        <taxon>Sphingomonadales</taxon>
        <taxon>Sphingomonadaceae</taxon>
        <taxon>Novosphingobium</taxon>
    </lineage>
</organism>
<proteinExistence type="predicted"/>
<keyword evidence="2" id="KW-1185">Reference proteome</keyword>
<reference evidence="1 2" key="1">
    <citation type="submission" date="2024-03" db="EMBL/GenBank/DDBJ databases">
        <authorList>
            <person name="Jo J.-H."/>
        </authorList>
    </citation>
    <scope>NUCLEOTIDE SEQUENCE [LARGE SCALE GENOMIC DNA]</scope>
    <source>
        <strain evidence="1 2">AS3R-12</strain>
    </source>
</reference>
<dbReference type="EMBL" id="JBBHJY010000008">
    <property type="protein sequence ID" value="MEJ6011360.1"/>
    <property type="molecule type" value="Genomic_DNA"/>
</dbReference>
<protein>
    <recommendedName>
        <fullName evidence="3">Amino acid permease</fullName>
    </recommendedName>
</protein>
<name>A0ABU8SC48_9SPHN</name>